<comment type="caution">
    <text evidence="1">The sequence shown here is derived from an EMBL/GenBank/DDBJ whole genome shotgun (WGS) entry which is preliminary data.</text>
</comment>
<keyword evidence="2" id="KW-1185">Reference proteome</keyword>
<dbReference type="EMBL" id="JBBNAG010000013">
    <property type="protein sequence ID" value="KAK9083289.1"/>
    <property type="molecule type" value="Genomic_DNA"/>
</dbReference>
<accession>A0AAP0E5Z5</accession>
<proteinExistence type="predicted"/>
<protein>
    <submittedName>
        <fullName evidence="1">Uncharacterized protein</fullName>
    </submittedName>
</protein>
<reference evidence="1 2" key="1">
    <citation type="submission" date="2024-01" db="EMBL/GenBank/DDBJ databases">
        <title>Genome assemblies of Stephania.</title>
        <authorList>
            <person name="Yang L."/>
        </authorList>
    </citation>
    <scope>NUCLEOTIDE SEQUENCE [LARGE SCALE GENOMIC DNA]</scope>
    <source>
        <strain evidence="1">JXDWG</strain>
        <tissue evidence="1">Leaf</tissue>
    </source>
</reference>
<name>A0AAP0E5Z5_9MAGN</name>
<organism evidence="1 2">
    <name type="scientific">Stephania cephalantha</name>
    <dbReference type="NCBI Taxonomy" id="152367"/>
    <lineage>
        <taxon>Eukaryota</taxon>
        <taxon>Viridiplantae</taxon>
        <taxon>Streptophyta</taxon>
        <taxon>Embryophyta</taxon>
        <taxon>Tracheophyta</taxon>
        <taxon>Spermatophyta</taxon>
        <taxon>Magnoliopsida</taxon>
        <taxon>Ranunculales</taxon>
        <taxon>Menispermaceae</taxon>
        <taxon>Menispermoideae</taxon>
        <taxon>Cissampelideae</taxon>
        <taxon>Stephania</taxon>
    </lineage>
</organism>
<gene>
    <name evidence="1" type="ORF">Scep_029760</name>
</gene>
<evidence type="ECO:0000313" key="2">
    <source>
        <dbReference type="Proteomes" id="UP001419268"/>
    </source>
</evidence>
<dbReference type="Proteomes" id="UP001419268">
    <property type="component" value="Unassembled WGS sequence"/>
</dbReference>
<dbReference type="AlphaFoldDB" id="A0AAP0E5Z5"/>
<evidence type="ECO:0000313" key="1">
    <source>
        <dbReference type="EMBL" id="KAK9083289.1"/>
    </source>
</evidence>
<sequence>MTYKLPNNFRHKIIHRIMNKLALRIDHGLIQRISFYMSENSLSFWISQNIMPPTI</sequence>